<evidence type="ECO:0000256" key="2">
    <source>
        <dbReference type="PIRSR" id="PIRSR601310-3"/>
    </source>
</evidence>
<evidence type="ECO:0000313" key="5">
    <source>
        <dbReference type="EMBL" id="AHC73349.1"/>
    </source>
</evidence>
<feature type="active site" description="Tele-AMP-histidine intermediate" evidence="1">
    <location>
        <position position="104"/>
    </location>
</feature>
<dbReference type="InterPro" id="IPR036265">
    <property type="entry name" value="HIT-like_sf"/>
</dbReference>
<accession>V9TR35</accession>
<feature type="domain" description="HIT" evidence="4">
    <location>
        <begin position="8"/>
        <end position="118"/>
    </location>
</feature>
<dbReference type="SUPFAM" id="SSF54197">
    <property type="entry name" value="HIT-like"/>
    <property type="match status" value="1"/>
</dbReference>
<dbReference type="PANTHER" id="PTHR23089">
    <property type="entry name" value="HISTIDINE TRIAD HIT PROTEIN"/>
    <property type="match status" value="1"/>
</dbReference>
<feature type="short sequence motif" description="Histidine triad motif" evidence="2 3">
    <location>
        <begin position="102"/>
        <end position="106"/>
    </location>
</feature>
<dbReference type="InterPro" id="IPR019808">
    <property type="entry name" value="Histidine_triad_CS"/>
</dbReference>
<dbReference type="STRING" id="1401328.P856_111"/>
<evidence type="ECO:0000313" key="6">
    <source>
        <dbReference type="Proteomes" id="UP000018700"/>
    </source>
</evidence>
<dbReference type="InterPro" id="IPR001310">
    <property type="entry name" value="Histidine_triad_HIT"/>
</dbReference>
<dbReference type="InterPro" id="IPR011146">
    <property type="entry name" value="HIT-like"/>
</dbReference>
<organism evidence="5 6">
    <name type="scientific">Candidatus Endolissoclinum faulkneri L5</name>
    <dbReference type="NCBI Taxonomy" id="1401328"/>
    <lineage>
        <taxon>Bacteria</taxon>
        <taxon>Pseudomonadati</taxon>
        <taxon>Pseudomonadota</taxon>
        <taxon>Alphaproteobacteria</taxon>
        <taxon>Rhodospirillales</taxon>
        <taxon>Rhodospirillaceae</taxon>
        <taxon>Candidatus Endolissoclinum</taxon>
    </lineage>
</organism>
<dbReference type="PROSITE" id="PS00892">
    <property type="entry name" value="HIT_1"/>
    <property type="match status" value="1"/>
</dbReference>
<proteinExistence type="predicted"/>
<dbReference type="PROSITE" id="PS51084">
    <property type="entry name" value="HIT_2"/>
    <property type="match status" value="1"/>
</dbReference>
<evidence type="ECO:0000256" key="1">
    <source>
        <dbReference type="PIRSR" id="PIRSR601310-1"/>
    </source>
</evidence>
<evidence type="ECO:0000259" key="4">
    <source>
        <dbReference type="PROSITE" id="PS51084"/>
    </source>
</evidence>
<reference evidence="5 6" key="1">
    <citation type="journal article" date="2013" name="PLoS ONE">
        <title>Bacterial endosymbiosis in a chordate host: long-term co-evolution and conservation of secondary metabolism.</title>
        <authorList>
            <person name="Kwan J.C."/>
            <person name="Schmidt E.W."/>
        </authorList>
    </citation>
    <scope>NUCLEOTIDE SEQUENCE [LARGE SCALE GENOMIC DNA]</scope>
    <source>
        <strain evidence="6">faulkneri L5</strain>
    </source>
</reference>
<dbReference type="Pfam" id="PF01230">
    <property type="entry name" value="HIT"/>
    <property type="match status" value="1"/>
</dbReference>
<dbReference type="PRINTS" id="PR00332">
    <property type="entry name" value="HISTRIAD"/>
</dbReference>
<evidence type="ECO:0000256" key="3">
    <source>
        <dbReference type="PROSITE-ProRule" id="PRU00464"/>
    </source>
</evidence>
<dbReference type="HOGENOM" id="CLU_056776_8_1_5"/>
<name>V9TR35_9PROT</name>
<dbReference type="RefSeq" id="WP_025300234.1">
    <property type="nucleotide sequence ID" value="NZ_CP006745.1"/>
</dbReference>
<dbReference type="PATRIC" id="fig|1401328.3.peg.103"/>
<dbReference type="EMBL" id="CP006745">
    <property type="protein sequence ID" value="AHC73349.1"/>
    <property type="molecule type" value="Genomic_DNA"/>
</dbReference>
<gene>
    <name evidence="5" type="ORF">P856_111</name>
</gene>
<dbReference type="Gene3D" id="3.30.428.10">
    <property type="entry name" value="HIT-like"/>
    <property type="match status" value="1"/>
</dbReference>
<dbReference type="Proteomes" id="UP000018700">
    <property type="component" value="Chromosome"/>
</dbReference>
<dbReference type="AlphaFoldDB" id="V9TR35"/>
<protein>
    <recommendedName>
        <fullName evidence="4">HIT domain-containing protein</fullName>
    </recommendedName>
</protein>
<dbReference type="KEGG" id="efk:P856_111"/>
<sequence length="118" mass="13287">MCYDKNNTFAKILRGDIPSNTIYEDYYTLAFKDIDPCTPFHVLIVPKGDYVSLSDFSQKASDSEILGFVRAIGNIIYQFNLAEKGYRIVANSGSDANQEVLHFHLHMLAGRKLGSMCK</sequence>
<keyword evidence="6" id="KW-1185">Reference proteome</keyword>
<dbReference type="eggNOG" id="COG0537">
    <property type="taxonomic scope" value="Bacteria"/>
</dbReference>
<dbReference type="OrthoDB" id="9784774at2"/>
<dbReference type="GO" id="GO:0003824">
    <property type="term" value="F:catalytic activity"/>
    <property type="evidence" value="ECO:0007669"/>
    <property type="project" value="InterPro"/>
</dbReference>